<keyword evidence="2" id="KW-1185">Reference proteome</keyword>
<sequence>MKKIFLFCLCTVLSYTSSVTAQDLETLTVDGKDRTMLVHAPKDLPETPPLVISLHGANQDAHYQLNQTHWDVCADSAKFVVVLPNAVNKFWDTGGTSDINFFRTIIAKMHERYNVNLDRVYLTGFSLGGMMTYVCMQKMGNEVAAFGPVSGVPFDNRAPSAPRRVPFIHTHGTGDNVFWWTGDMNHAAGGYPAITEHVKRWAVYEGMDEAPETISPYPKTKPNSQATLTRWTTNDSDIEIALLQIEGKGHWHSEDINAGVSTTQEIWNFCKRYSLVKAPVDKLAITADMWHKWIGVGADAVIDAADDNPDAVVNINTDISVGGVVAGQSTGSVRYFAFADLTPYAGIYVKGDAGMNLRFLFNRPEDNPDGSESPDFVEIVQTIPESGEMTIDFATAINSKTGQLAFPNGSYVHLLCCKNNWGSIAGRITKFNVIEKSTAGISNVDITTATASASATYDLTGRRVAPDYKGIVITNGKKICRQ</sequence>
<dbReference type="Proteomes" id="UP000308886">
    <property type="component" value="Unassembled WGS sequence"/>
</dbReference>
<evidence type="ECO:0000313" key="1">
    <source>
        <dbReference type="EMBL" id="TGX81396.1"/>
    </source>
</evidence>
<dbReference type="EMBL" id="SRZC01000017">
    <property type="protein sequence ID" value="TGX81396.1"/>
    <property type="molecule type" value="Genomic_DNA"/>
</dbReference>
<reference evidence="1" key="1">
    <citation type="submission" date="2019-04" db="EMBL/GenBank/DDBJ databases">
        <title>Microbes associate with the intestines of laboratory mice.</title>
        <authorList>
            <person name="Navarre W."/>
            <person name="Wong E."/>
            <person name="Huang K."/>
            <person name="Tropini C."/>
            <person name="Ng K."/>
            <person name="Yu B."/>
        </authorList>
    </citation>
    <scope>NUCLEOTIDE SEQUENCE</scope>
    <source>
        <strain evidence="1">NM73_A23</strain>
    </source>
</reference>
<name>A0AC61QNY9_9BACT</name>
<comment type="caution">
    <text evidence="1">The sequence shown here is derived from an EMBL/GenBank/DDBJ whole genome shotgun (WGS) entry which is preliminary data.</text>
</comment>
<protein>
    <submittedName>
        <fullName evidence="1">Uncharacterized protein</fullName>
    </submittedName>
</protein>
<proteinExistence type="predicted"/>
<evidence type="ECO:0000313" key="2">
    <source>
        <dbReference type="Proteomes" id="UP000308886"/>
    </source>
</evidence>
<accession>A0AC61QNY9</accession>
<gene>
    <name evidence="1" type="ORF">E5358_10450</name>
</gene>
<organism evidence="1 2">
    <name type="scientific">Palleniella muris</name>
    <dbReference type="NCBI Taxonomy" id="3038145"/>
    <lineage>
        <taxon>Bacteria</taxon>
        <taxon>Pseudomonadati</taxon>
        <taxon>Bacteroidota</taxon>
        <taxon>Bacteroidia</taxon>
        <taxon>Bacteroidales</taxon>
        <taxon>Prevotellaceae</taxon>
        <taxon>Palleniella</taxon>
    </lineage>
</organism>